<protein>
    <recommendedName>
        <fullName evidence="2">Myb/SANT-like domain-containing protein</fullName>
    </recommendedName>
</protein>
<dbReference type="PANTHER" id="PTHR46250:SF15">
    <property type="entry name" value="OS01G0523800 PROTEIN"/>
    <property type="match status" value="1"/>
</dbReference>
<feature type="domain" description="Myb/SANT-like" evidence="2">
    <location>
        <begin position="37"/>
        <end position="133"/>
    </location>
</feature>
<reference evidence="3 4" key="1">
    <citation type="submission" date="2024-06" db="EMBL/GenBank/DDBJ databases">
        <title>A chromosome level genome sequence of Diviner's sage (Salvia divinorum).</title>
        <authorList>
            <person name="Ford S.A."/>
            <person name="Ro D.-K."/>
            <person name="Ness R.W."/>
            <person name="Phillips M.A."/>
        </authorList>
    </citation>
    <scope>NUCLEOTIDE SEQUENCE [LARGE SCALE GENOMIC DNA]</scope>
    <source>
        <strain evidence="3">SAF-2024a</strain>
        <tissue evidence="3">Leaf</tissue>
    </source>
</reference>
<sequence length="336" mass="37886">MKDDYYPMHSFEKNLKTQDSSGLGSGSGAKGDRTRRSWSARKEEILMWSMKDLVAHGWKSDNGFRSGYLTRAAEVLKGEFPNSGIKATPHITSKITQWKKSYYSLGLILGRSGVGFNMNEDYKIDCDDDQWSQIVKCDPNARFMRHRSWPLWEDWKYLFGKDRASGAVVEDTYVACDGFAEQTQSQLHDEGLEFLLEAEEFSAANPNPGQGPVATPNESTGQSLNGSMQTKRSGKKRTATMDSVGLIEMLGRMQDDTNERLDKLTNPIGFEFEVSSKARKGVVDILSAIPELTLVQQIDVAEVILDKVERVEHFMRLPEGSCLTYVLRALEKHRHI</sequence>
<dbReference type="InterPro" id="IPR024752">
    <property type="entry name" value="Myb/SANT-like_dom"/>
</dbReference>
<keyword evidence="4" id="KW-1185">Reference proteome</keyword>
<evidence type="ECO:0000259" key="2">
    <source>
        <dbReference type="Pfam" id="PF12776"/>
    </source>
</evidence>
<dbReference type="Proteomes" id="UP001567538">
    <property type="component" value="Unassembled WGS sequence"/>
</dbReference>
<dbReference type="AlphaFoldDB" id="A0ABD1IBJ7"/>
<feature type="region of interest" description="Disordered" evidence="1">
    <location>
        <begin position="203"/>
        <end position="237"/>
    </location>
</feature>
<dbReference type="PANTHER" id="PTHR46250">
    <property type="entry name" value="MYB/SANT-LIKE DNA-BINDING DOMAIN PROTEIN-RELATED"/>
    <property type="match status" value="1"/>
</dbReference>
<dbReference type="Pfam" id="PF12776">
    <property type="entry name" value="Myb_DNA-bind_3"/>
    <property type="match status" value="1"/>
</dbReference>
<name>A0ABD1IBJ7_SALDI</name>
<organism evidence="3 4">
    <name type="scientific">Salvia divinorum</name>
    <name type="common">Maria pastora</name>
    <name type="synonym">Diviner's sage</name>
    <dbReference type="NCBI Taxonomy" id="28513"/>
    <lineage>
        <taxon>Eukaryota</taxon>
        <taxon>Viridiplantae</taxon>
        <taxon>Streptophyta</taxon>
        <taxon>Embryophyta</taxon>
        <taxon>Tracheophyta</taxon>
        <taxon>Spermatophyta</taxon>
        <taxon>Magnoliopsida</taxon>
        <taxon>eudicotyledons</taxon>
        <taxon>Gunneridae</taxon>
        <taxon>Pentapetalae</taxon>
        <taxon>asterids</taxon>
        <taxon>lamiids</taxon>
        <taxon>Lamiales</taxon>
        <taxon>Lamiaceae</taxon>
        <taxon>Nepetoideae</taxon>
        <taxon>Mentheae</taxon>
        <taxon>Salviinae</taxon>
        <taxon>Salvia</taxon>
        <taxon>Salvia subgen. Calosphace</taxon>
    </lineage>
</organism>
<evidence type="ECO:0000313" key="3">
    <source>
        <dbReference type="EMBL" id="KAL1565089.1"/>
    </source>
</evidence>
<comment type="caution">
    <text evidence="3">The sequence shown here is derived from an EMBL/GenBank/DDBJ whole genome shotgun (WGS) entry which is preliminary data.</text>
</comment>
<feature type="region of interest" description="Disordered" evidence="1">
    <location>
        <begin position="16"/>
        <end position="36"/>
    </location>
</feature>
<evidence type="ECO:0000313" key="4">
    <source>
        <dbReference type="Proteomes" id="UP001567538"/>
    </source>
</evidence>
<accession>A0ABD1IBJ7</accession>
<evidence type="ECO:0000256" key="1">
    <source>
        <dbReference type="SAM" id="MobiDB-lite"/>
    </source>
</evidence>
<feature type="compositionally biased region" description="Polar residues" evidence="1">
    <location>
        <begin position="216"/>
        <end position="231"/>
    </location>
</feature>
<dbReference type="EMBL" id="JBEAFC010000003">
    <property type="protein sequence ID" value="KAL1565089.1"/>
    <property type="molecule type" value="Genomic_DNA"/>
</dbReference>
<proteinExistence type="predicted"/>
<gene>
    <name evidence="3" type="ORF">AAHA92_07351</name>
</gene>